<dbReference type="AlphaFoldDB" id="A0AA38FFG5"/>
<protein>
    <recommendedName>
        <fullName evidence="1">Retrovirus-related Pol polyprotein from transposon TNT 1-94-like beta-barrel domain-containing protein</fullName>
    </recommendedName>
</protein>
<dbReference type="Pfam" id="PF22936">
    <property type="entry name" value="Pol_BBD"/>
    <property type="match status" value="1"/>
</dbReference>
<feature type="non-terminal residue" evidence="2">
    <location>
        <position position="1"/>
    </location>
</feature>
<dbReference type="InterPro" id="IPR054722">
    <property type="entry name" value="PolX-like_BBD"/>
</dbReference>
<name>A0AA38FFG5_TAXCH</name>
<feature type="domain" description="Retrovirus-related Pol polyprotein from transposon TNT 1-94-like beta-barrel" evidence="1">
    <location>
        <begin position="1"/>
        <end position="53"/>
    </location>
</feature>
<proteinExistence type="predicted"/>
<gene>
    <name evidence="2" type="ORF">KI387_011683</name>
</gene>
<dbReference type="Proteomes" id="UP000824469">
    <property type="component" value="Unassembled WGS sequence"/>
</dbReference>
<organism evidence="2 3">
    <name type="scientific">Taxus chinensis</name>
    <name type="common">Chinese yew</name>
    <name type="synonym">Taxus wallichiana var. chinensis</name>
    <dbReference type="NCBI Taxonomy" id="29808"/>
    <lineage>
        <taxon>Eukaryota</taxon>
        <taxon>Viridiplantae</taxon>
        <taxon>Streptophyta</taxon>
        <taxon>Embryophyta</taxon>
        <taxon>Tracheophyta</taxon>
        <taxon>Spermatophyta</taxon>
        <taxon>Pinopsida</taxon>
        <taxon>Pinidae</taxon>
        <taxon>Conifers II</taxon>
        <taxon>Cupressales</taxon>
        <taxon>Taxaceae</taxon>
        <taxon>Taxus</taxon>
    </lineage>
</organism>
<evidence type="ECO:0000313" key="2">
    <source>
        <dbReference type="EMBL" id="KAH9300100.1"/>
    </source>
</evidence>
<accession>A0AA38FFG5</accession>
<dbReference type="EMBL" id="JAHRHJ020000009">
    <property type="protein sequence ID" value="KAH9300100.1"/>
    <property type="molecule type" value="Genomic_DNA"/>
</dbReference>
<feature type="non-terminal residue" evidence="2">
    <location>
        <position position="73"/>
    </location>
</feature>
<comment type="caution">
    <text evidence="2">The sequence shown here is derived from an EMBL/GenBank/DDBJ whole genome shotgun (WGS) entry which is preliminary data.</text>
</comment>
<evidence type="ECO:0000259" key="1">
    <source>
        <dbReference type="Pfam" id="PF22936"/>
    </source>
</evidence>
<reference evidence="2 3" key="1">
    <citation type="journal article" date="2021" name="Nat. Plants">
        <title>The Taxus genome provides insights into paclitaxel biosynthesis.</title>
        <authorList>
            <person name="Xiong X."/>
            <person name="Gou J."/>
            <person name="Liao Q."/>
            <person name="Li Y."/>
            <person name="Zhou Q."/>
            <person name="Bi G."/>
            <person name="Li C."/>
            <person name="Du R."/>
            <person name="Wang X."/>
            <person name="Sun T."/>
            <person name="Guo L."/>
            <person name="Liang H."/>
            <person name="Lu P."/>
            <person name="Wu Y."/>
            <person name="Zhang Z."/>
            <person name="Ro D.K."/>
            <person name="Shang Y."/>
            <person name="Huang S."/>
            <person name="Yan J."/>
        </authorList>
    </citation>
    <scope>NUCLEOTIDE SEQUENCE [LARGE SCALE GENOMIC DNA]</scope>
    <source>
        <strain evidence="2">Ta-2019</strain>
    </source>
</reference>
<sequence length="73" mass="8037">VYLGDDEPCNIVGKGNVHMKLQNETIWILRDMRHVPSLRRNIISAGQLGGEGCKGTFTSNAWKVSKGSLIVAR</sequence>
<keyword evidence="3" id="KW-1185">Reference proteome</keyword>
<evidence type="ECO:0000313" key="3">
    <source>
        <dbReference type="Proteomes" id="UP000824469"/>
    </source>
</evidence>
<dbReference type="OMA" id="QNETIWI"/>